<keyword evidence="2" id="KW-1133">Transmembrane helix</keyword>
<evidence type="ECO:0000256" key="2">
    <source>
        <dbReference type="SAM" id="Phobius"/>
    </source>
</evidence>
<dbReference type="AlphaFoldDB" id="A0A8S1HPI8"/>
<feature type="region of interest" description="Disordered" evidence="1">
    <location>
        <begin position="224"/>
        <end position="301"/>
    </location>
</feature>
<feature type="compositionally biased region" description="Polar residues" evidence="1">
    <location>
        <begin position="143"/>
        <end position="160"/>
    </location>
</feature>
<keyword evidence="2" id="KW-0472">Membrane</keyword>
<feature type="compositionally biased region" description="Low complexity" evidence="1">
    <location>
        <begin position="227"/>
        <end position="238"/>
    </location>
</feature>
<protein>
    <submittedName>
        <fullName evidence="3">Uncharacterized protein</fullName>
    </submittedName>
</protein>
<gene>
    <name evidence="3" type="ORF">CAUJ_LOCUS14462</name>
</gene>
<feature type="compositionally biased region" description="Basic and acidic residues" evidence="1">
    <location>
        <begin position="191"/>
        <end position="207"/>
    </location>
</feature>
<feature type="compositionally biased region" description="Basic and acidic residues" evidence="1">
    <location>
        <begin position="168"/>
        <end position="184"/>
    </location>
</feature>
<feature type="transmembrane region" description="Helical" evidence="2">
    <location>
        <begin position="12"/>
        <end position="33"/>
    </location>
</feature>
<feature type="compositionally biased region" description="Basic and acidic residues" evidence="1">
    <location>
        <begin position="289"/>
        <end position="301"/>
    </location>
</feature>
<evidence type="ECO:0000313" key="4">
    <source>
        <dbReference type="Proteomes" id="UP000835052"/>
    </source>
</evidence>
<sequence>MSFLEFEEAQYFVLVAVVGSQVVLVFILIQWFYPSIEEPMNFVARRLPLENNQSVDGAPRFPAAFLTRQEINVVCSRPLNRRRGLQLSVREMEALKLAHGGETTYLREANDFPLRKKLRYGTIFSRRYTLAKDGIMGTREIISQTTEGRTQDVIHTQPLTADTDDEAEVKRPLRRQSKENMKDLRKAKKAKGMEKESKKTGAKDNSSRKSRSKFFVVLPELLSKKQTTSASRTSSSTAHPSLQRSRSKHRGSENRPPSSQTQLASTKSRTTHPRHTKLKRGVSSSSNESHSRDIKSRSSIG</sequence>
<name>A0A8S1HPI8_9PELO</name>
<keyword evidence="2" id="KW-0812">Transmembrane</keyword>
<organism evidence="3 4">
    <name type="scientific">Caenorhabditis auriculariae</name>
    <dbReference type="NCBI Taxonomy" id="2777116"/>
    <lineage>
        <taxon>Eukaryota</taxon>
        <taxon>Metazoa</taxon>
        <taxon>Ecdysozoa</taxon>
        <taxon>Nematoda</taxon>
        <taxon>Chromadorea</taxon>
        <taxon>Rhabditida</taxon>
        <taxon>Rhabditina</taxon>
        <taxon>Rhabditomorpha</taxon>
        <taxon>Rhabditoidea</taxon>
        <taxon>Rhabditidae</taxon>
        <taxon>Peloderinae</taxon>
        <taxon>Caenorhabditis</taxon>
    </lineage>
</organism>
<reference evidence="3" key="1">
    <citation type="submission" date="2020-10" db="EMBL/GenBank/DDBJ databases">
        <authorList>
            <person name="Kikuchi T."/>
        </authorList>
    </citation>
    <scope>NUCLEOTIDE SEQUENCE</scope>
    <source>
        <strain evidence="3">NKZ352</strain>
    </source>
</reference>
<keyword evidence="4" id="KW-1185">Reference proteome</keyword>
<feature type="compositionally biased region" description="Polar residues" evidence="1">
    <location>
        <begin position="255"/>
        <end position="268"/>
    </location>
</feature>
<dbReference type="Proteomes" id="UP000835052">
    <property type="component" value="Unassembled WGS sequence"/>
</dbReference>
<dbReference type="EMBL" id="CAJGYM010000129">
    <property type="protein sequence ID" value="CAD6198556.1"/>
    <property type="molecule type" value="Genomic_DNA"/>
</dbReference>
<accession>A0A8S1HPI8</accession>
<feature type="compositionally biased region" description="Basic residues" evidence="1">
    <location>
        <begin position="269"/>
        <end position="280"/>
    </location>
</feature>
<comment type="caution">
    <text evidence="3">The sequence shown here is derived from an EMBL/GenBank/DDBJ whole genome shotgun (WGS) entry which is preliminary data.</text>
</comment>
<proteinExistence type="predicted"/>
<feature type="region of interest" description="Disordered" evidence="1">
    <location>
        <begin position="143"/>
        <end position="211"/>
    </location>
</feature>
<evidence type="ECO:0000256" key="1">
    <source>
        <dbReference type="SAM" id="MobiDB-lite"/>
    </source>
</evidence>
<evidence type="ECO:0000313" key="3">
    <source>
        <dbReference type="EMBL" id="CAD6198556.1"/>
    </source>
</evidence>